<organism evidence="1 2">
    <name type="scientific">Rhodococcus olei</name>
    <dbReference type="NCBI Taxonomy" id="2161675"/>
    <lineage>
        <taxon>Bacteria</taxon>
        <taxon>Bacillati</taxon>
        <taxon>Actinomycetota</taxon>
        <taxon>Actinomycetes</taxon>
        <taxon>Mycobacteriales</taxon>
        <taxon>Nocardiaceae</taxon>
        <taxon>Rhodococcus</taxon>
    </lineage>
</organism>
<evidence type="ECO:0000313" key="1">
    <source>
        <dbReference type="EMBL" id="GAA4482639.1"/>
    </source>
</evidence>
<protein>
    <recommendedName>
        <fullName evidence="3">Excreted virulence factor EspC (Type VII ESX diderm)</fullName>
    </recommendedName>
</protein>
<dbReference type="Proteomes" id="UP001501183">
    <property type="component" value="Unassembled WGS sequence"/>
</dbReference>
<reference evidence="2" key="1">
    <citation type="journal article" date="2019" name="Int. J. Syst. Evol. Microbiol.">
        <title>The Global Catalogue of Microorganisms (GCM) 10K type strain sequencing project: providing services to taxonomists for standard genome sequencing and annotation.</title>
        <authorList>
            <consortium name="The Broad Institute Genomics Platform"/>
            <consortium name="The Broad Institute Genome Sequencing Center for Infectious Disease"/>
            <person name="Wu L."/>
            <person name="Ma J."/>
        </authorList>
    </citation>
    <scope>NUCLEOTIDE SEQUENCE [LARGE SCALE GENOMIC DNA]</scope>
    <source>
        <strain evidence="2">JCM 32206</strain>
    </source>
</reference>
<gene>
    <name evidence="1" type="ORF">GCM10023094_32980</name>
</gene>
<dbReference type="EMBL" id="BAABFB010000050">
    <property type="protein sequence ID" value="GAA4482639.1"/>
    <property type="molecule type" value="Genomic_DNA"/>
</dbReference>
<keyword evidence="2" id="KW-1185">Reference proteome</keyword>
<accession>A0ABP8P9F0</accession>
<evidence type="ECO:0000313" key="2">
    <source>
        <dbReference type="Proteomes" id="UP001501183"/>
    </source>
</evidence>
<proteinExistence type="predicted"/>
<name>A0ABP8P9F0_9NOCA</name>
<comment type="caution">
    <text evidence="1">The sequence shown here is derived from an EMBL/GenBank/DDBJ whole genome shotgun (WGS) entry which is preliminary data.</text>
</comment>
<dbReference type="RefSeq" id="WP_345347139.1">
    <property type="nucleotide sequence ID" value="NZ_BAABFB010000050.1"/>
</dbReference>
<evidence type="ECO:0008006" key="3">
    <source>
        <dbReference type="Google" id="ProtNLM"/>
    </source>
</evidence>
<sequence length="107" mass="11168">MIINVSRSGDVSVSNPDDFRAFAVAVEDSTAAATFSAAAASIGGATEDGGHVYVAPDRLVALVDAQRGVDPDWTSGFHGMVAYAESHGWVDDRGWIRAHVEPSAPNP</sequence>